<sequence length="285" mass="32754">MRVGEITFHWLRGGVTHFDGGAMFGAVPKALWSKKHEVNEKNQIRCVTDPMYFEYQGKHYLIDAGIGVCRLTEKQKRNFGVVEESFILEDLATLGVRPEDIDCILMTHLHFDHIVGLTDTNGESIFKNATIYTTEAEWQEIREPNIRSKATYWPENWQGIASQIQTYAQHLELNDAISLEKTGGHSNGHAVIRIDSQGESAIHMADIFPTHAHQNVLWVTAYDDYPMDSIFAKERIRNELDGTGKWLLFYHDSFYRALQFDVDGNVTDKVIADRGIYYTSIWYMN</sequence>
<proteinExistence type="inferred from homology"/>
<dbReference type="InterPro" id="IPR001279">
    <property type="entry name" value="Metallo-B-lactamas"/>
</dbReference>
<feature type="domain" description="Metallo-beta-lactamase" evidence="5">
    <location>
        <begin position="47"/>
        <end position="251"/>
    </location>
</feature>
<organism evidence="6 7">
    <name type="scientific">Listeria newyorkensis</name>
    <dbReference type="NCBI Taxonomy" id="1497681"/>
    <lineage>
        <taxon>Bacteria</taxon>
        <taxon>Bacillati</taxon>
        <taxon>Bacillota</taxon>
        <taxon>Bacilli</taxon>
        <taxon>Bacillales</taxon>
        <taxon>Listeriaceae</taxon>
        <taxon>Listeria</taxon>
    </lineage>
</organism>
<dbReference type="SUPFAM" id="SSF56281">
    <property type="entry name" value="Metallo-hydrolase/oxidoreductase"/>
    <property type="match status" value="1"/>
</dbReference>
<protein>
    <recommendedName>
        <fullName evidence="5">Metallo-beta-lactamase domain-containing protein</fullName>
    </recommendedName>
</protein>
<reference evidence="6 7" key="1">
    <citation type="submission" date="2016-11" db="EMBL/GenBank/DDBJ databases">
        <title>Whole Genome Sequence of Listeria newyorkensis.</title>
        <authorList>
            <person name="Frink S."/>
            <person name="Morales C."/>
            <person name="Kiang D."/>
        </authorList>
    </citation>
    <scope>NUCLEOTIDE SEQUENCE [LARGE SCALE GENOMIC DNA]</scope>
    <source>
        <strain evidence="6 7">F1604011-044</strain>
    </source>
</reference>
<comment type="caution">
    <text evidence="6">The sequence shown here is derived from an EMBL/GenBank/DDBJ whole genome shotgun (WGS) entry which is preliminary data.</text>
</comment>
<dbReference type="InterPro" id="IPR051013">
    <property type="entry name" value="MBL_superfamily_lactonases"/>
</dbReference>
<keyword evidence="4" id="KW-0862">Zinc</keyword>
<evidence type="ECO:0000256" key="3">
    <source>
        <dbReference type="ARBA" id="ARBA00022801"/>
    </source>
</evidence>
<evidence type="ECO:0000256" key="1">
    <source>
        <dbReference type="ARBA" id="ARBA00007749"/>
    </source>
</evidence>
<keyword evidence="3" id="KW-0378">Hydrolase</keyword>
<evidence type="ECO:0000313" key="6">
    <source>
        <dbReference type="EMBL" id="PNP91088.1"/>
    </source>
</evidence>
<dbReference type="EMBL" id="MPDH01000012">
    <property type="protein sequence ID" value="PNP91088.1"/>
    <property type="molecule type" value="Genomic_DNA"/>
</dbReference>
<evidence type="ECO:0000313" key="7">
    <source>
        <dbReference type="Proteomes" id="UP000236500"/>
    </source>
</evidence>
<name>A0ABX4XL36_9LIST</name>
<evidence type="ECO:0000259" key="5">
    <source>
        <dbReference type="SMART" id="SM00849"/>
    </source>
</evidence>
<evidence type="ECO:0000256" key="4">
    <source>
        <dbReference type="ARBA" id="ARBA00022833"/>
    </source>
</evidence>
<dbReference type="SMART" id="SM00849">
    <property type="entry name" value="Lactamase_B"/>
    <property type="match status" value="1"/>
</dbReference>
<keyword evidence="2" id="KW-0479">Metal-binding</keyword>
<dbReference type="CDD" id="cd07728">
    <property type="entry name" value="YtnP-like_MBL-fold"/>
    <property type="match status" value="1"/>
</dbReference>
<gene>
    <name evidence="6" type="ORF">BMT55_10560</name>
</gene>
<dbReference type="Proteomes" id="UP000236500">
    <property type="component" value="Unassembled WGS sequence"/>
</dbReference>
<dbReference type="Gene3D" id="3.60.15.10">
    <property type="entry name" value="Ribonuclease Z/Hydroxyacylglutathione hydrolase-like"/>
    <property type="match status" value="1"/>
</dbReference>
<keyword evidence="7" id="KW-1185">Reference proteome</keyword>
<dbReference type="PANTHER" id="PTHR42978">
    <property type="entry name" value="QUORUM-QUENCHING LACTONASE YTNP-RELATED-RELATED"/>
    <property type="match status" value="1"/>
</dbReference>
<dbReference type="InterPro" id="IPR036866">
    <property type="entry name" value="RibonucZ/Hydroxyglut_hydro"/>
</dbReference>
<accession>A0ABX4XL36</accession>
<evidence type="ECO:0000256" key="2">
    <source>
        <dbReference type="ARBA" id="ARBA00022723"/>
    </source>
</evidence>
<dbReference type="Pfam" id="PF00753">
    <property type="entry name" value="Lactamase_B"/>
    <property type="match status" value="1"/>
</dbReference>
<comment type="similarity">
    <text evidence="1">Belongs to the metallo-beta-lactamase superfamily.</text>
</comment>
<dbReference type="PANTHER" id="PTHR42978:SF6">
    <property type="entry name" value="QUORUM-QUENCHING LACTONASE YTNP-RELATED"/>
    <property type="match status" value="1"/>
</dbReference>